<feature type="domain" description="AAA" evidence="1">
    <location>
        <begin position="3"/>
        <end position="177"/>
    </location>
</feature>
<dbReference type="PANTHER" id="PTHR13696">
    <property type="entry name" value="P-LOOP CONTAINING NUCLEOSIDE TRIPHOSPHATE HYDROLASE"/>
    <property type="match status" value="1"/>
</dbReference>
<gene>
    <name evidence="2" type="ORF">G3N56_07340</name>
</gene>
<comment type="caution">
    <text evidence="2">The sequence shown here is derived from an EMBL/GenBank/DDBJ whole genome shotgun (WGS) entry which is preliminary data.</text>
</comment>
<keyword evidence="3" id="KW-1185">Reference proteome</keyword>
<dbReference type="InterPro" id="IPR025669">
    <property type="entry name" value="AAA_dom"/>
</dbReference>
<reference evidence="2 3" key="1">
    <citation type="submission" date="2020-02" db="EMBL/GenBank/DDBJ databases">
        <title>Comparative genomics of sulfur disproportionating microorganisms.</title>
        <authorList>
            <person name="Ward L.M."/>
            <person name="Bertran E."/>
            <person name="Johnston D.T."/>
        </authorList>
    </citation>
    <scope>NUCLEOTIDE SEQUENCE [LARGE SCALE GENOMIC DNA]</scope>
    <source>
        <strain evidence="2 3">DSM 3696</strain>
    </source>
</reference>
<dbReference type="RefSeq" id="WP_163301606.1">
    <property type="nucleotide sequence ID" value="NZ_JAAGRQ010000022.1"/>
</dbReference>
<evidence type="ECO:0000259" key="1">
    <source>
        <dbReference type="Pfam" id="PF13614"/>
    </source>
</evidence>
<name>A0A7K3NL98_9BACT</name>
<organism evidence="2 3">
    <name type="scientific">Desulfolutivibrio sulfodismutans</name>
    <dbReference type="NCBI Taxonomy" id="63561"/>
    <lineage>
        <taxon>Bacteria</taxon>
        <taxon>Pseudomonadati</taxon>
        <taxon>Thermodesulfobacteriota</taxon>
        <taxon>Desulfovibrionia</taxon>
        <taxon>Desulfovibrionales</taxon>
        <taxon>Desulfovibrionaceae</taxon>
        <taxon>Desulfolutivibrio</taxon>
    </lineage>
</organism>
<dbReference type="Gene3D" id="3.40.50.300">
    <property type="entry name" value="P-loop containing nucleotide triphosphate hydrolases"/>
    <property type="match status" value="1"/>
</dbReference>
<dbReference type="Proteomes" id="UP000469724">
    <property type="component" value="Unassembled WGS sequence"/>
</dbReference>
<dbReference type="CDD" id="cd02042">
    <property type="entry name" value="ParAB_family"/>
    <property type="match status" value="1"/>
</dbReference>
<protein>
    <submittedName>
        <fullName evidence="2">ParA family protein</fullName>
    </submittedName>
</protein>
<accession>A0A7K3NL98</accession>
<dbReference type="InterPro" id="IPR027417">
    <property type="entry name" value="P-loop_NTPase"/>
</dbReference>
<dbReference type="AlphaFoldDB" id="A0A7K3NL98"/>
<evidence type="ECO:0000313" key="2">
    <source>
        <dbReference type="EMBL" id="NDY56555.1"/>
    </source>
</evidence>
<dbReference type="EMBL" id="JAAGRQ010000022">
    <property type="protein sequence ID" value="NDY56555.1"/>
    <property type="molecule type" value="Genomic_DNA"/>
</dbReference>
<dbReference type="Pfam" id="PF13614">
    <property type="entry name" value="AAA_31"/>
    <property type="match status" value="1"/>
</dbReference>
<evidence type="ECO:0000313" key="3">
    <source>
        <dbReference type="Proteomes" id="UP000469724"/>
    </source>
</evidence>
<dbReference type="FunFam" id="3.40.50.300:FF:000285">
    <property type="entry name" value="Sporulation initiation inhibitor Soj"/>
    <property type="match status" value="1"/>
</dbReference>
<dbReference type="InterPro" id="IPR050678">
    <property type="entry name" value="DNA_Partitioning_ATPase"/>
</dbReference>
<proteinExistence type="predicted"/>
<dbReference type="PANTHER" id="PTHR13696:SF52">
    <property type="entry name" value="PARA FAMILY PROTEIN CT_582"/>
    <property type="match status" value="1"/>
</dbReference>
<dbReference type="SUPFAM" id="SSF52540">
    <property type="entry name" value="P-loop containing nucleoside triphosphate hydrolases"/>
    <property type="match status" value="1"/>
</dbReference>
<sequence>MARVVVVANQKGGVGKTTTSVNLAASLAVMEKKTLLVDCDPQANASSGLGIYSEKTAENLYTVLYEPMRARQAVLETSFPFLSLMSSSTDLVAAEIELVGKSSREFFLRAVVQELVADYEYIILDCPPSLGLVTLNALCAATELLVPLQCEYYALEGVAQLLRTYELVHKRFNKNLTLLGVLLTMYDGRNKLNRHVKREIWKCFPKLVFDTLVPRNVRLSEAPSFGKPVLAHDIKSRGSEAYLSLAQEVVRRDPSHPAARGRGVCARDAGM</sequence>